<protein>
    <submittedName>
        <fullName evidence="2">Uncharacterized protein</fullName>
    </submittedName>
</protein>
<feature type="region of interest" description="Disordered" evidence="1">
    <location>
        <begin position="1"/>
        <end position="27"/>
    </location>
</feature>
<dbReference type="EMBL" id="OOIL02004148">
    <property type="protein sequence ID" value="VFQ90498.1"/>
    <property type="molecule type" value="Genomic_DNA"/>
</dbReference>
<organism evidence="2 3">
    <name type="scientific">Cuscuta campestris</name>
    <dbReference type="NCBI Taxonomy" id="132261"/>
    <lineage>
        <taxon>Eukaryota</taxon>
        <taxon>Viridiplantae</taxon>
        <taxon>Streptophyta</taxon>
        <taxon>Embryophyta</taxon>
        <taxon>Tracheophyta</taxon>
        <taxon>Spermatophyta</taxon>
        <taxon>Magnoliopsida</taxon>
        <taxon>eudicotyledons</taxon>
        <taxon>Gunneridae</taxon>
        <taxon>Pentapetalae</taxon>
        <taxon>asterids</taxon>
        <taxon>lamiids</taxon>
        <taxon>Solanales</taxon>
        <taxon>Convolvulaceae</taxon>
        <taxon>Cuscuteae</taxon>
        <taxon>Cuscuta</taxon>
        <taxon>Cuscuta subgen. Grammica</taxon>
        <taxon>Cuscuta sect. Cleistogrammica</taxon>
    </lineage>
</organism>
<reference evidence="2 3" key="1">
    <citation type="submission" date="2018-04" db="EMBL/GenBank/DDBJ databases">
        <authorList>
            <person name="Vogel A."/>
        </authorList>
    </citation>
    <scope>NUCLEOTIDE SEQUENCE [LARGE SCALE GENOMIC DNA]</scope>
</reference>
<gene>
    <name evidence="2" type="ORF">CCAM_LOCUS32274</name>
</gene>
<feature type="compositionally biased region" description="Acidic residues" evidence="1">
    <location>
        <begin position="1"/>
        <end position="14"/>
    </location>
</feature>
<evidence type="ECO:0000313" key="3">
    <source>
        <dbReference type="Proteomes" id="UP000595140"/>
    </source>
</evidence>
<dbReference type="SUPFAM" id="SSF55174">
    <property type="entry name" value="Alpha-L RNA-binding motif"/>
    <property type="match status" value="1"/>
</dbReference>
<accession>A0A484MR43</accession>
<proteinExistence type="predicted"/>
<sequence length="161" mass="17827">MSDPVSDDDSDDKDIGESSSSQPPKDFSAPFGVAYHAIGQEFYPVYQERCDNAIASANKYKRDNVDVTSPDAIFLLQPLYEQGLIPNMGSFDIKPYLNVSAFCMRRLCNVLCQKGMALTINESLKAIGGGRISVRGWINRDPLYLVKRAEGESIVKHGEDD</sequence>
<dbReference type="AlphaFoldDB" id="A0A484MR43"/>
<evidence type="ECO:0000256" key="1">
    <source>
        <dbReference type="SAM" id="MobiDB-lite"/>
    </source>
</evidence>
<dbReference type="Proteomes" id="UP000595140">
    <property type="component" value="Unassembled WGS sequence"/>
</dbReference>
<evidence type="ECO:0000313" key="2">
    <source>
        <dbReference type="EMBL" id="VFQ90498.1"/>
    </source>
</evidence>
<keyword evidence="3" id="KW-1185">Reference proteome</keyword>
<name>A0A484MR43_9ASTE</name>